<dbReference type="Gene3D" id="1.20.1740.10">
    <property type="entry name" value="Amino acid/polyamine transporter I"/>
    <property type="match status" value="1"/>
</dbReference>
<dbReference type="EMBL" id="WHPF01000001">
    <property type="protein sequence ID" value="NNV54122.1"/>
    <property type="molecule type" value="Genomic_DNA"/>
</dbReference>
<feature type="transmembrane region" description="Helical" evidence="6">
    <location>
        <begin position="195"/>
        <end position="218"/>
    </location>
</feature>
<dbReference type="InterPro" id="IPR050367">
    <property type="entry name" value="APC_superfamily"/>
</dbReference>
<evidence type="ECO:0000256" key="3">
    <source>
        <dbReference type="ARBA" id="ARBA00022692"/>
    </source>
</evidence>
<evidence type="ECO:0000313" key="8">
    <source>
        <dbReference type="Proteomes" id="UP000598971"/>
    </source>
</evidence>
<reference evidence="7" key="1">
    <citation type="submission" date="2019-10" db="EMBL/GenBank/DDBJ databases">
        <title>Draft genome sequence of Panacibacter sp. KCS-6.</title>
        <authorList>
            <person name="Yim K.J."/>
        </authorList>
    </citation>
    <scope>NUCLEOTIDE SEQUENCE</scope>
    <source>
        <strain evidence="7">KCS-6</strain>
    </source>
</reference>
<dbReference type="PIRSF" id="PIRSF006060">
    <property type="entry name" value="AA_transporter"/>
    <property type="match status" value="1"/>
</dbReference>
<feature type="transmembrane region" description="Helical" evidence="6">
    <location>
        <begin position="230"/>
        <end position="250"/>
    </location>
</feature>
<comment type="caution">
    <text evidence="7">The sequence shown here is derived from an EMBL/GenBank/DDBJ whole genome shotgun (WGS) entry which is preliminary data.</text>
</comment>
<keyword evidence="2" id="KW-1003">Cell membrane</keyword>
<dbReference type="PANTHER" id="PTHR42770">
    <property type="entry name" value="AMINO ACID TRANSPORTER-RELATED"/>
    <property type="match status" value="1"/>
</dbReference>
<protein>
    <submittedName>
        <fullName evidence="7">Amino acid permease</fullName>
    </submittedName>
</protein>
<keyword evidence="4 6" id="KW-1133">Transmembrane helix</keyword>
<dbReference type="PANTHER" id="PTHR42770:SF12">
    <property type="entry name" value="AMINO ACID TRANSPORTER"/>
    <property type="match status" value="1"/>
</dbReference>
<dbReference type="RefSeq" id="WP_171606029.1">
    <property type="nucleotide sequence ID" value="NZ_WHPF01000001.1"/>
</dbReference>
<comment type="subcellular location">
    <subcellularLocation>
        <location evidence="1">Cell membrane</location>
        <topology evidence="1">Multi-pass membrane protein</topology>
    </subcellularLocation>
</comment>
<feature type="transmembrane region" description="Helical" evidence="6">
    <location>
        <begin position="79"/>
        <end position="106"/>
    </location>
</feature>
<evidence type="ECO:0000256" key="5">
    <source>
        <dbReference type="ARBA" id="ARBA00023136"/>
    </source>
</evidence>
<accession>A0A8J8JPY3</accession>
<sequence length="460" mass="49934">MNEKAGATKGLKKALGFPSLFIITIGIVVSQTSVVSILQGAGMGGGAFFIAIFIAFLIALCYISTYSELALMMPKAGSISTYTAVSIGHFPAIIAALSAYVAPAIFGSLGELLLLQNVVDTISPDTFTHVALVVVWIFTLLNILGIDLFASVQSIVSFIMLVTLLVIGFAGLSTTTNEGTAPAEIWQQLTYPDSAVFTLILVALWPFIAFEMVCDFIEEAKNPAKHIPKAMFSACIVLMFAYSLVAFVAMKSVAADQLAGSAIPHLVVGKMIFGDAGKMVVLILSITTTCGFISTGFATTPRLLYGMAHHKQLPPIFMRLHPKWRTPWFGILFLATIITIALLLIKNNTDGLLMLVISGASCYLLAYIITHIDVMVLRKRYPNYPRPFTSPWFPLLQIIGISGMVYAFINNSPSPELRAEVFINVALFIGLSGVFAFCWVKFKMKKGLFQPEAIEQAIKD</sequence>
<name>A0A8J8JPY3_9BACT</name>
<feature type="transmembrane region" description="Helical" evidence="6">
    <location>
        <begin position="421"/>
        <end position="440"/>
    </location>
</feature>
<dbReference type="Proteomes" id="UP000598971">
    <property type="component" value="Unassembled WGS sequence"/>
</dbReference>
<evidence type="ECO:0000256" key="2">
    <source>
        <dbReference type="ARBA" id="ARBA00022475"/>
    </source>
</evidence>
<evidence type="ECO:0000256" key="1">
    <source>
        <dbReference type="ARBA" id="ARBA00004651"/>
    </source>
</evidence>
<feature type="transmembrane region" description="Helical" evidence="6">
    <location>
        <begin position="20"/>
        <end position="41"/>
    </location>
</feature>
<feature type="transmembrane region" description="Helical" evidence="6">
    <location>
        <begin position="126"/>
        <end position="144"/>
    </location>
</feature>
<evidence type="ECO:0000256" key="6">
    <source>
        <dbReference type="SAM" id="Phobius"/>
    </source>
</evidence>
<feature type="transmembrane region" description="Helical" evidence="6">
    <location>
        <begin position="326"/>
        <end position="345"/>
    </location>
</feature>
<feature type="transmembrane region" description="Helical" evidence="6">
    <location>
        <begin position="351"/>
        <end position="370"/>
    </location>
</feature>
<gene>
    <name evidence="7" type="ORF">GD597_01535</name>
</gene>
<dbReference type="InterPro" id="IPR002293">
    <property type="entry name" value="AA/rel_permease1"/>
</dbReference>
<dbReference type="AlphaFoldDB" id="A0A8J8JPY3"/>
<dbReference type="GO" id="GO:0005886">
    <property type="term" value="C:plasma membrane"/>
    <property type="evidence" value="ECO:0007669"/>
    <property type="project" value="UniProtKB-SubCell"/>
</dbReference>
<feature type="transmembrane region" description="Helical" evidence="6">
    <location>
        <begin position="279"/>
        <end position="305"/>
    </location>
</feature>
<dbReference type="Pfam" id="PF13520">
    <property type="entry name" value="AA_permease_2"/>
    <property type="match status" value="1"/>
</dbReference>
<keyword evidence="3 6" id="KW-0812">Transmembrane</keyword>
<proteinExistence type="predicted"/>
<organism evidence="7 8">
    <name type="scientific">Limnovirga soli</name>
    <dbReference type="NCBI Taxonomy" id="2656915"/>
    <lineage>
        <taxon>Bacteria</taxon>
        <taxon>Pseudomonadati</taxon>
        <taxon>Bacteroidota</taxon>
        <taxon>Chitinophagia</taxon>
        <taxon>Chitinophagales</taxon>
        <taxon>Chitinophagaceae</taxon>
        <taxon>Limnovirga</taxon>
    </lineage>
</organism>
<feature type="transmembrane region" description="Helical" evidence="6">
    <location>
        <begin position="47"/>
        <end position="67"/>
    </location>
</feature>
<dbReference type="GO" id="GO:0022857">
    <property type="term" value="F:transmembrane transporter activity"/>
    <property type="evidence" value="ECO:0007669"/>
    <property type="project" value="InterPro"/>
</dbReference>
<keyword evidence="5 6" id="KW-0472">Membrane</keyword>
<evidence type="ECO:0000313" key="7">
    <source>
        <dbReference type="EMBL" id="NNV54122.1"/>
    </source>
</evidence>
<feature type="transmembrane region" description="Helical" evidence="6">
    <location>
        <begin position="391"/>
        <end position="409"/>
    </location>
</feature>
<evidence type="ECO:0000256" key="4">
    <source>
        <dbReference type="ARBA" id="ARBA00022989"/>
    </source>
</evidence>
<feature type="transmembrane region" description="Helical" evidence="6">
    <location>
        <begin position="156"/>
        <end position="175"/>
    </location>
</feature>
<keyword evidence="8" id="KW-1185">Reference proteome</keyword>